<evidence type="ECO:0000256" key="1">
    <source>
        <dbReference type="ARBA" id="ARBA00022679"/>
    </source>
</evidence>
<feature type="domain" description="GHMP kinase N-terminal" evidence="5">
    <location>
        <begin position="72"/>
        <end position="154"/>
    </location>
</feature>
<evidence type="ECO:0000313" key="7">
    <source>
        <dbReference type="EMBL" id="HIR88938.1"/>
    </source>
</evidence>
<keyword evidence="2" id="KW-0547">Nucleotide-binding</keyword>
<comment type="caution">
    <text evidence="7">The sequence shown here is derived from an EMBL/GenBank/DDBJ whole genome shotgun (WGS) entry which is preliminary data.</text>
</comment>
<sequence length="322" mass="36522">MIITKTPFRISFVGGGTDIIDYYKVDYGAVISATINKYMYITVNKRFDDSIRVSYSKTEIVDDVDELRHEIVKECLKLVGIKKGIEITSISDIPAGTGLGSSSSFTVGLINALFSYTGDHLSAKQMAELACKVEIDILKHPIGKQDQYAAAYGGINFFQFNKDETVFEEKIKFIDEDYKKMNRKLMMFWTGISRSADKILEKQKKNTKVKIENLNFMRNQVYELRNIIKTEGFTKKFGEMLHEGWLKKKEITNGISSNQIDQKYELARQAGAVGGKILGAGGGGFLLLYCDEENQSKVRKAIGLKEMNFRIEKYGSRVVYFE</sequence>
<keyword evidence="3 7" id="KW-0418">Kinase</keyword>
<dbReference type="SUPFAM" id="SSF55060">
    <property type="entry name" value="GHMP Kinase, C-terminal domain"/>
    <property type="match status" value="1"/>
</dbReference>
<dbReference type="PANTHER" id="PTHR10457:SF29">
    <property type="entry name" value="LMBP PROTEIN"/>
    <property type="match status" value="1"/>
</dbReference>
<dbReference type="GO" id="GO:0004335">
    <property type="term" value="F:galactokinase activity"/>
    <property type="evidence" value="ECO:0007669"/>
    <property type="project" value="TreeGrafter"/>
</dbReference>
<evidence type="ECO:0000256" key="4">
    <source>
        <dbReference type="ARBA" id="ARBA00022840"/>
    </source>
</evidence>
<dbReference type="Pfam" id="PF08544">
    <property type="entry name" value="GHMP_kinases_C"/>
    <property type="match status" value="1"/>
</dbReference>
<keyword evidence="4" id="KW-0067">ATP-binding</keyword>
<dbReference type="GO" id="GO:0006012">
    <property type="term" value="P:galactose metabolic process"/>
    <property type="evidence" value="ECO:0007669"/>
    <property type="project" value="TreeGrafter"/>
</dbReference>
<evidence type="ECO:0000259" key="5">
    <source>
        <dbReference type="Pfam" id="PF00288"/>
    </source>
</evidence>
<dbReference type="SUPFAM" id="SSF54211">
    <property type="entry name" value="Ribosomal protein S5 domain 2-like"/>
    <property type="match status" value="1"/>
</dbReference>
<evidence type="ECO:0000256" key="2">
    <source>
        <dbReference type="ARBA" id="ARBA00022741"/>
    </source>
</evidence>
<dbReference type="EMBL" id="DVHN01000105">
    <property type="protein sequence ID" value="HIR88938.1"/>
    <property type="molecule type" value="Genomic_DNA"/>
</dbReference>
<dbReference type="AlphaFoldDB" id="A0A9D1EFG5"/>
<dbReference type="PRINTS" id="PR00960">
    <property type="entry name" value="LMBPPROTEIN"/>
</dbReference>
<reference evidence="7" key="1">
    <citation type="submission" date="2020-10" db="EMBL/GenBank/DDBJ databases">
        <authorList>
            <person name="Gilroy R."/>
        </authorList>
    </citation>
    <scope>NUCLEOTIDE SEQUENCE</scope>
    <source>
        <strain evidence="7">ChiW13-3771</strain>
    </source>
</reference>
<dbReference type="InterPro" id="IPR014606">
    <property type="entry name" value="Heptose_7-P_kinase"/>
</dbReference>
<accession>A0A9D1EFG5</accession>
<evidence type="ECO:0000313" key="8">
    <source>
        <dbReference type="Proteomes" id="UP000824201"/>
    </source>
</evidence>
<keyword evidence="1" id="KW-0808">Transferase</keyword>
<feature type="domain" description="GHMP kinase C-terminal" evidence="6">
    <location>
        <begin position="234"/>
        <end position="302"/>
    </location>
</feature>
<evidence type="ECO:0000259" key="6">
    <source>
        <dbReference type="Pfam" id="PF08544"/>
    </source>
</evidence>
<dbReference type="PANTHER" id="PTHR10457">
    <property type="entry name" value="MEVALONATE KINASE/GALACTOKINASE"/>
    <property type="match status" value="1"/>
</dbReference>
<dbReference type="InterPro" id="IPR020568">
    <property type="entry name" value="Ribosomal_Su5_D2-typ_SF"/>
</dbReference>
<dbReference type="InterPro" id="IPR006203">
    <property type="entry name" value="GHMP_knse_ATP-bd_CS"/>
</dbReference>
<dbReference type="GO" id="GO:0005829">
    <property type="term" value="C:cytosol"/>
    <property type="evidence" value="ECO:0007669"/>
    <property type="project" value="TreeGrafter"/>
</dbReference>
<organism evidence="7 8">
    <name type="scientific">Candidatus Fimimorpha faecalis</name>
    <dbReference type="NCBI Taxonomy" id="2840824"/>
    <lineage>
        <taxon>Bacteria</taxon>
        <taxon>Bacillati</taxon>
        <taxon>Bacillota</taxon>
        <taxon>Clostridia</taxon>
        <taxon>Eubacteriales</taxon>
        <taxon>Candidatus Fimimorpha</taxon>
    </lineage>
</organism>
<evidence type="ECO:0000256" key="3">
    <source>
        <dbReference type="ARBA" id="ARBA00022777"/>
    </source>
</evidence>
<dbReference type="PROSITE" id="PS00627">
    <property type="entry name" value="GHMP_KINASES_ATP"/>
    <property type="match status" value="1"/>
</dbReference>
<protein>
    <submittedName>
        <fullName evidence="7">GHMP kinase</fullName>
    </submittedName>
</protein>
<dbReference type="GO" id="GO:0005524">
    <property type="term" value="F:ATP binding"/>
    <property type="evidence" value="ECO:0007669"/>
    <property type="project" value="UniProtKB-KW"/>
</dbReference>
<proteinExistence type="predicted"/>
<dbReference type="InterPro" id="IPR013750">
    <property type="entry name" value="GHMP_kinase_C_dom"/>
</dbReference>
<dbReference type="InterPro" id="IPR001174">
    <property type="entry name" value="HddA/FKP"/>
</dbReference>
<name>A0A9D1EFG5_9FIRM</name>
<dbReference type="InterPro" id="IPR006204">
    <property type="entry name" value="GHMP_kinase_N_dom"/>
</dbReference>
<dbReference type="Proteomes" id="UP000824201">
    <property type="component" value="Unassembled WGS sequence"/>
</dbReference>
<dbReference type="InterPro" id="IPR036554">
    <property type="entry name" value="GHMP_kinase_C_sf"/>
</dbReference>
<dbReference type="Pfam" id="PF00288">
    <property type="entry name" value="GHMP_kinases_N"/>
    <property type="match status" value="1"/>
</dbReference>
<dbReference type="Gene3D" id="3.30.230.120">
    <property type="match status" value="1"/>
</dbReference>
<gene>
    <name evidence="7" type="ORF">IAC96_08325</name>
</gene>
<reference evidence="7" key="2">
    <citation type="journal article" date="2021" name="PeerJ">
        <title>Extensive microbial diversity within the chicken gut microbiome revealed by metagenomics and culture.</title>
        <authorList>
            <person name="Gilroy R."/>
            <person name="Ravi A."/>
            <person name="Getino M."/>
            <person name="Pursley I."/>
            <person name="Horton D.L."/>
            <person name="Alikhan N.F."/>
            <person name="Baker D."/>
            <person name="Gharbi K."/>
            <person name="Hall N."/>
            <person name="Watson M."/>
            <person name="Adriaenssens E.M."/>
            <person name="Foster-Nyarko E."/>
            <person name="Jarju S."/>
            <person name="Secka A."/>
            <person name="Antonio M."/>
            <person name="Oren A."/>
            <person name="Chaudhuri R.R."/>
            <person name="La Ragione R."/>
            <person name="Hildebrand F."/>
            <person name="Pallen M.J."/>
        </authorList>
    </citation>
    <scope>NUCLEOTIDE SEQUENCE</scope>
    <source>
        <strain evidence="7">ChiW13-3771</strain>
    </source>
</reference>
<dbReference type="PIRSF" id="PIRSF036406">
    <property type="entry name" value="Hept_kin"/>
    <property type="match status" value="1"/>
</dbReference>